<dbReference type="GO" id="GO:0000917">
    <property type="term" value="P:division septum assembly"/>
    <property type="evidence" value="ECO:0007669"/>
    <property type="project" value="UniProtKB-KW"/>
</dbReference>
<dbReference type="PANTHER" id="PTHR39455">
    <property type="entry name" value="CELL DIVISION PROTEIN ZAPD"/>
    <property type="match status" value="1"/>
</dbReference>
<proteinExistence type="inferred from homology"/>
<evidence type="ECO:0000313" key="7">
    <source>
        <dbReference type="Proteomes" id="UP000199729"/>
    </source>
</evidence>
<comment type="similarity">
    <text evidence="5">Belongs to the ZapD family.</text>
</comment>
<sequence>MILYEYPFNESIRTQLRLERLFVRWALLSQRDHPVDHHFALATLFEIMDVAGQVDVRADLLKALQRHHATFLSYQGNPQVSQATLAQVLERLHNVLQALEKISGKTGAILMGNDWLMEIRQQLLIPGGSCEFDLPAYHAWQHNPPDRRRNDLLQWAESLQPLADALNVALGLLRDTGTWRPVHSQGGQFQQNLPAGRPHQLLRLRLDSSHEIVPELKGHPLMVSVRLMRVDTDGRLRPYAGDASFEVALCS</sequence>
<keyword evidence="3 5" id="KW-0717">Septation</keyword>
<dbReference type="Gene3D" id="2.60.440.10">
    <property type="entry name" value="YacF-like domains"/>
    <property type="match status" value="1"/>
</dbReference>
<keyword evidence="7" id="KW-1185">Reference proteome</keyword>
<dbReference type="HAMAP" id="MF_01092">
    <property type="entry name" value="ZapD"/>
    <property type="match status" value="1"/>
</dbReference>
<dbReference type="PANTHER" id="PTHR39455:SF1">
    <property type="entry name" value="CELL DIVISION PROTEIN ZAPD"/>
    <property type="match status" value="1"/>
</dbReference>
<dbReference type="EMBL" id="CP022423">
    <property type="protein sequence ID" value="ASM78898.1"/>
    <property type="molecule type" value="Genomic_DNA"/>
</dbReference>
<dbReference type="GO" id="GO:0005737">
    <property type="term" value="C:cytoplasm"/>
    <property type="evidence" value="ECO:0007669"/>
    <property type="project" value="UniProtKB-SubCell"/>
</dbReference>
<accession>A0A221KIM3</accession>
<evidence type="ECO:0000313" key="6">
    <source>
        <dbReference type="EMBL" id="ASM78898.1"/>
    </source>
</evidence>
<evidence type="ECO:0000256" key="4">
    <source>
        <dbReference type="ARBA" id="ARBA00023306"/>
    </source>
</evidence>
<reference evidence="6 7" key="1">
    <citation type="submission" date="2017-07" db="EMBL/GenBank/DDBJ databases">
        <title>Complete Genome Sequence of the cosmetic ferment Vitreoscilla filiformis (ATCC15551).</title>
        <authorList>
            <person name="Contreras S."/>
            <person name="Sagory-Zalkind P."/>
            <person name="Blanquart H."/>
            <person name="Iltis A."/>
            <person name="Morand S.C."/>
        </authorList>
    </citation>
    <scope>NUCLEOTIDE SEQUENCE [LARGE SCALE GENOMIC DNA]</scope>
    <source>
        <strain evidence="6 7">ATCC 15551</strain>
    </source>
</reference>
<dbReference type="GO" id="GO:0032153">
    <property type="term" value="C:cell division site"/>
    <property type="evidence" value="ECO:0007669"/>
    <property type="project" value="TreeGrafter"/>
</dbReference>
<protein>
    <recommendedName>
        <fullName evidence="5">Cell division protein ZapD</fullName>
    </recommendedName>
    <alternativeName>
        <fullName evidence="5">Z ring-associated protein D</fullName>
    </alternativeName>
</protein>
<dbReference type="RefSeq" id="WP_089417764.1">
    <property type="nucleotide sequence ID" value="NZ_CP022423.1"/>
</dbReference>
<dbReference type="Pfam" id="PF07072">
    <property type="entry name" value="ZapD"/>
    <property type="match status" value="1"/>
</dbReference>
<dbReference type="InterPro" id="IPR009777">
    <property type="entry name" value="ZapD"/>
</dbReference>
<dbReference type="Proteomes" id="UP000199729">
    <property type="component" value="Chromosome"/>
</dbReference>
<dbReference type="NCBIfam" id="NF003656">
    <property type="entry name" value="PRK05287.1-4"/>
    <property type="match status" value="1"/>
</dbReference>
<dbReference type="InterPro" id="IPR027462">
    <property type="entry name" value="ZapD_C"/>
</dbReference>
<evidence type="ECO:0000256" key="5">
    <source>
        <dbReference type="HAMAP-Rule" id="MF_01092"/>
    </source>
</evidence>
<organism evidence="6 7">
    <name type="scientific">Vitreoscilla filiformis</name>
    <dbReference type="NCBI Taxonomy" id="63"/>
    <lineage>
        <taxon>Bacteria</taxon>
        <taxon>Pseudomonadati</taxon>
        <taxon>Pseudomonadota</taxon>
        <taxon>Betaproteobacteria</taxon>
        <taxon>Neisseriales</taxon>
        <taxon>Neisseriaceae</taxon>
        <taxon>Vitreoscilla</taxon>
    </lineage>
</organism>
<dbReference type="OrthoDB" id="5294622at2"/>
<dbReference type="KEGG" id="vff:VITFI_CDS3121"/>
<name>A0A221KIM3_VITFI</name>
<evidence type="ECO:0000256" key="3">
    <source>
        <dbReference type="ARBA" id="ARBA00023210"/>
    </source>
</evidence>
<keyword evidence="2 5" id="KW-0132">Cell division</keyword>
<dbReference type="SUPFAM" id="SSF160950">
    <property type="entry name" value="YacF-like"/>
    <property type="match status" value="1"/>
</dbReference>
<keyword evidence="1 5" id="KW-0963">Cytoplasm</keyword>
<comment type="function">
    <text evidence="5">Cell division factor that enhances FtsZ-ring assembly. Directly interacts with FtsZ and promotes bundling of FtsZ protofilaments, with a reduction in FtsZ GTPase activity.</text>
</comment>
<dbReference type="AlphaFoldDB" id="A0A221KIM3"/>
<gene>
    <name evidence="5" type="primary">zapD</name>
    <name evidence="6" type="ORF">VITFI_CDS3121</name>
</gene>
<dbReference type="Gene3D" id="1.10.3900.10">
    <property type="entry name" value="YacF-like"/>
    <property type="match status" value="1"/>
</dbReference>
<evidence type="ECO:0000256" key="2">
    <source>
        <dbReference type="ARBA" id="ARBA00022618"/>
    </source>
</evidence>
<evidence type="ECO:0000256" key="1">
    <source>
        <dbReference type="ARBA" id="ARBA00022490"/>
    </source>
</evidence>
<dbReference type="InterPro" id="IPR036268">
    <property type="entry name" value="ZapD_sf"/>
</dbReference>
<dbReference type="GO" id="GO:0043093">
    <property type="term" value="P:FtsZ-dependent cytokinesis"/>
    <property type="evidence" value="ECO:0007669"/>
    <property type="project" value="UniProtKB-UniRule"/>
</dbReference>
<comment type="subunit">
    <text evidence="5">Interacts with FtsZ.</text>
</comment>
<comment type="subcellular location">
    <subcellularLocation>
        <location evidence="5">Cytoplasm</location>
    </subcellularLocation>
    <text evidence="5">Localizes to mid-cell in an FtsZ-dependent manner.</text>
</comment>
<keyword evidence="4 5" id="KW-0131">Cell cycle</keyword>